<keyword evidence="3 6" id="KW-0812">Transmembrane</keyword>
<name>A0A9D1F348_9FIRM</name>
<evidence type="ECO:0000256" key="5">
    <source>
        <dbReference type="ARBA" id="ARBA00023136"/>
    </source>
</evidence>
<dbReference type="InterPro" id="IPR002549">
    <property type="entry name" value="AI-2E-like"/>
</dbReference>
<protein>
    <submittedName>
        <fullName evidence="7">AI-2E family transporter</fullName>
    </submittedName>
</protein>
<evidence type="ECO:0000256" key="2">
    <source>
        <dbReference type="ARBA" id="ARBA00009773"/>
    </source>
</evidence>
<keyword evidence="5 6" id="KW-0472">Membrane</keyword>
<evidence type="ECO:0000256" key="4">
    <source>
        <dbReference type="ARBA" id="ARBA00022989"/>
    </source>
</evidence>
<feature type="transmembrane region" description="Helical" evidence="6">
    <location>
        <begin position="161"/>
        <end position="179"/>
    </location>
</feature>
<reference evidence="7" key="2">
    <citation type="journal article" date="2021" name="PeerJ">
        <title>Extensive microbial diversity within the chicken gut microbiome revealed by metagenomics and culture.</title>
        <authorList>
            <person name="Gilroy R."/>
            <person name="Ravi A."/>
            <person name="Getino M."/>
            <person name="Pursley I."/>
            <person name="Horton D.L."/>
            <person name="Alikhan N.F."/>
            <person name="Baker D."/>
            <person name="Gharbi K."/>
            <person name="Hall N."/>
            <person name="Watson M."/>
            <person name="Adriaenssens E.M."/>
            <person name="Foster-Nyarko E."/>
            <person name="Jarju S."/>
            <person name="Secka A."/>
            <person name="Antonio M."/>
            <person name="Oren A."/>
            <person name="Chaudhuri R.R."/>
            <person name="La Ragione R."/>
            <person name="Hildebrand F."/>
            <person name="Pallen M.J."/>
        </authorList>
    </citation>
    <scope>NUCLEOTIDE SEQUENCE</scope>
    <source>
        <strain evidence="7">CHK178-757</strain>
    </source>
</reference>
<evidence type="ECO:0000313" key="7">
    <source>
        <dbReference type="EMBL" id="HIS46639.1"/>
    </source>
</evidence>
<evidence type="ECO:0000256" key="3">
    <source>
        <dbReference type="ARBA" id="ARBA00022692"/>
    </source>
</evidence>
<dbReference type="Pfam" id="PF01594">
    <property type="entry name" value="AI-2E_transport"/>
    <property type="match status" value="1"/>
</dbReference>
<feature type="transmembrane region" description="Helical" evidence="6">
    <location>
        <begin position="314"/>
        <end position="337"/>
    </location>
</feature>
<feature type="transmembrane region" description="Helical" evidence="6">
    <location>
        <begin position="274"/>
        <end position="294"/>
    </location>
</feature>
<dbReference type="AlphaFoldDB" id="A0A9D1F348"/>
<dbReference type="GO" id="GO:0055085">
    <property type="term" value="P:transmembrane transport"/>
    <property type="evidence" value="ECO:0007669"/>
    <property type="project" value="TreeGrafter"/>
</dbReference>
<dbReference type="GO" id="GO:0016020">
    <property type="term" value="C:membrane"/>
    <property type="evidence" value="ECO:0007669"/>
    <property type="project" value="UniProtKB-SubCell"/>
</dbReference>
<evidence type="ECO:0000256" key="1">
    <source>
        <dbReference type="ARBA" id="ARBA00004141"/>
    </source>
</evidence>
<keyword evidence="4 6" id="KW-1133">Transmembrane helix</keyword>
<comment type="caution">
    <text evidence="7">The sequence shown here is derived from an EMBL/GenBank/DDBJ whole genome shotgun (WGS) entry which is preliminary data.</text>
</comment>
<organism evidence="7 8">
    <name type="scientific">Candidatus Scybalocola faecigallinarum</name>
    <dbReference type="NCBI Taxonomy" id="2840941"/>
    <lineage>
        <taxon>Bacteria</taxon>
        <taxon>Bacillati</taxon>
        <taxon>Bacillota</taxon>
        <taxon>Clostridia</taxon>
        <taxon>Lachnospirales</taxon>
        <taxon>Lachnospiraceae</taxon>
        <taxon>Lachnospiraceae incertae sedis</taxon>
        <taxon>Candidatus Scybalocola (ex Gilroy et al. 2021)</taxon>
    </lineage>
</organism>
<dbReference type="Proteomes" id="UP000823927">
    <property type="component" value="Unassembled WGS sequence"/>
</dbReference>
<comment type="subcellular location">
    <subcellularLocation>
        <location evidence="1">Membrane</location>
        <topology evidence="1">Multi-pass membrane protein</topology>
    </subcellularLocation>
</comment>
<feature type="transmembrane region" description="Helical" evidence="6">
    <location>
        <begin position="211"/>
        <end position="231"/>
    </location>
</feature>
<comment type="similarity">
    <text evidence="2">Belongs to the autoinducer-2 exporter (AI-2E) (TC 2.A.86) family.</text>
</comment>
<dbReference type="PANTHER" id="PTHR21716">
    <property type="entry name" value="TRANSMEMBRANE PROTEIN"/>
    <property type="match status" value="1"/>
</dbReference>
<dbReference type="PANTHER" id="PTHR21716:SF68">
    <property type="entry name" value="TRANSPORT PROTEIN YTVI-RELATED"/>
    <property type="match status" value="1"/>
</dbReference>
<accession>A0A9D1F348</accession>
<reference evidence="7" key="1">
    <citation type="submission" date="2020-10" db="EMBL/GenBank/DDBJ databases">
        <authorList>
            <person name="Gilroy R."/>
        </authorList>
    </citation>
    <scope>NUCLEOTIDE SEQUENCE</scope>
    <source>
        <strain evidence="7">CHK178-757</strain>
    </source>
</reference>
<sequence length="353" mass="38851">MNGKLPQKYKKLFLVTFVAVVVYVVLKYLLPLVLPFVFSYFICRLLYPAAKTVSQKLRVPKTLCCVVFVCGFALLILAVMIGGGWYLLTQIGRFSHNFEQTGAWLDDVWQRFSGLVSSVAGSAKEDLQSALCQWGENLIALIREKLPEAAAGAAVGAAKGIGTFFIVFVIAIVGAILLMKNKERISRQLSENLFAREITSLTSRICETSAGFFKCQVIIIAVIALVLSMGLKLSGSSYSVLFGIVIAVLDALPVIGSGTILLPWAVISLIDGRYIHSIVLVVLYILCTLIREFLEPRLMGSNLGINEFYMLMATFTGLSLFGVWGIFLGPLGMVMILEILRQLETYYDENDGK</sequence>
<dbReference type="EMBL" id="DVIT01000014">
    <property type="protein sequence ID" value="HIS46639.1"/>
    <property type="molecule type" value="Genomic_DNA"/>
</dbReference>
<feature type="transmembrane region" description="Helical" evidence="6">
    <location>
        <begin position="65"/>
        <end position="88"/>
    </location>
</feature>
<evidence type="ECO:0000256" key="6">
    <source>
        <dbReference type="SAM" id="Phobius"/>
    </source>
</evidence>
<feature type="transmembrane region" description="Helical" evidence="6">
    <location>
        <begin position="237"/>
        <end position="262"/>
    </location>
</feature>
<evidence type="ECO:0000313" key="8">
    <source>
        <dbReference type="Proteomes" id="UP000823927"/>
    </source>
</evidence>
<proteinExistence type="inferred from homology"/>
<gene>
    <name evidence="7" type="ORF">IAB46_03590</name>
</gene>